<proteinExistence type="predicted"/>
<gene>
    <name evidence="2" type="ORF">PHACADRAFT_261084</name>
</gene>
<dbReference type="SUPFAM" id="SSF143990">
    <property type="entry name" value="YbiA-like"/>
    <property type="match status" value="2"/>
</dbReference>
<dbReference type="RefSeq" id="XP_007398919.1">
    <property type="nucleotide sequence ID" value="XM_007398857.1"/>
</dbReference>
<protein>
    <recommendedName>
        <fullName evidence="1">NADAR domain-containing protein</fullName>
    </recommendedName>
</protein>
<dbReference type="Pfam" id="PF08719">
    <property type="entry name" value="NADAR"/>
    <property type="match status" value="1"/>
</dbReference>
<dbReference type="Proteomes" id="UP000008370">
    <property type="component" value="Unassembled WGS sequence"/>
</dbReference>
<feature type="domain" description="NADAR" evidence="1">
    <location>
        <begin position="3"/>
        <end position="91"/>
    </location>
</feature>
<dbReference type="Gene3D" id="1.10.357.40">
    <property type="entry name" value="YbiA-like"/>
    <property type="match status" value="2"/>
</dbReference>
<dbReference type="NCBIfam" id="TIGR02464">
    <property type="entry name" value="ribofla_fusion"/>
    <property type="match status" value="1"/>
</dbReference>
<feature type="non-terminal residue" evidence="2">
    <location>
        <position position="262"/>
    </location>
</feature>
<name>K5WQF0_PHACS</name>
<dbReference type="EMBL" id="JH930475">
    <property type="protein sequence ID" value="EKM52577.1"/>
    <property type="molecule type" value="Genomic_DNA"/>
</dbReference>
<dbReference type="InParanoid" id="K5WQF0"/>
<evidence type="ECO:0000259" key="1">
    <source>
        <dbReference type="Pfam" id="PF08719"/>
    </source>
</evidence>
<evidence type="ECO:0000313" key="2">
    <source>
        <dbReference type="EMBL" id="EKM52577.1"/>
    </source>
</evidence>
<dbReference type="KEGG" id="pco:PHACADRAFT_261084"/>
<organism evidence="2 3">
    <name type="scientific">Phanerochaete carnosa (strain HHB-10118-sp)</name>
    <name type="common">White-rot fungus</name>
    <name type="synonym">Peniophora carnosa</name>
    <dbReference type="NCBI Taxonomy" id="650164"/>
    <lineage>
        <taxon>Eukaryota</taxon>
        <taxon>Fungi</taxon>
        <taxon>Dikarya</taxon>
        <taxon>Basidiomycota</taxon>
        <taxon>Agaricomycotina</taxon>
        <taxon>Agaricomycetes</taxon>
        <taxon>Polyporales</taxon>
        <taxon>Phanerochaetaceae</taxon>
        <taxon>Phanerochaete</taxon>
    </lineage>
</organism>
<dbReference type="STRING" id="650164.K5WQF0"/>
<dbReference type="AlphaFoldDB" id="K5WQF0"/>
<dbReference type="HOGENOM" id="CLU_1063770_0_0_1"/>
<evidence type="ECO:0000313" key="3">
    <source>
        <dbReference type="Proteomes" id="UP000008370"/>
    </source>
</evidence>
<sequence length="262" mass="30207">MQSTPKAALEEAKRFRRLQRSDWFDVNIRYMDAVLEAKFTQHPQLRDMLLSTGNGELVEASPVDSFWGYGADKRGRNELGKALMRLREKLRAQGGLMREQDSGTWRGWAAEHGGQVRDHAQRAPDVALAQERVRDVATIQPRADTPVGVSHFHEAPPVFACAGQDDCVIPERPAERRPFQSQTGSPIYFYDRHELYFEFTNFASYSVRYNGKRYPTSEHLFQAQKFFGTDPRIAEFIRKQRTPSAAQQEAMQLHNAQRKDWF</sequence>
<keyword evidence="3" id="KW-1185">Reference proteome</keyword>
<dbReference type="OrthoDB" id="206452at2759"/>
<dbReference type="InterPro" id="IPR037238">
    <property type="entry name" value="YbiA-like_sf"/>
</dbReference>
<dbReference type="CDD" id="cd15457">
    <property type="entry name" value="NADAR"/>
    <property type="match status" value="2"/>
</dbReference>
<dbReference type="GeneID" id="18917887"/>
<reference evidence="2 3" key="1">
    <citation type="journal article" date="2012" name="BMC Genomics">
        <title>Comparative genomics of the white-rot fungi, Phanerochaete carnosa and P. chrysosporium, to elucidate the genetic basis of the distinct wood types they colonize.</title>
        <authorList>
            <person name="Suzuki H."/>
            <person name="MacDonald J."/>
            <person name="Syed K."/>
            <person name="Salamov A."/>
            <person name="Hori C."/>
            <person name="Aerts A."/>
            <person name="Henrissat B."/>
            <person name="Wiebenga A."/>
            <person name="vanKuyk P.A."/>
            <person name="Barry K."/>
            <person name="Lindquist E."/>
            <person name="LaButti K."/>
            <person name="Lapidus A."/>
            <person name="Lucas S."/>
            <person name="Coutinho P."/>
            <person name="Gong Y."/>
            <person name="Samejima M."/>
            <person name="Mahadevan R."/>
            <person name="Abou-Zaid M."/>
            <person name="de Vries R.P."/>
            <person name="Igarashi K."/>
            <person name="Yadav J.S."/>
            <person name="Grigoriev I.V."/>
            <person name="Master E.R."/>
        </authorList>
    </citation>
    <scope>NUCLEOTIDE SEQUENCE [LARGE SCALE GENOMIC DNA]</scope>
    <source>
        <strain evidence="2 3">HHB-10118-sp</strain>
    </source>
</reference>
<dbReference type="InterPro" id="IPR012816">
    <property type="entry name" value="NADAR"/>
</dbReference>
<accession>K5WQF0</accession>